<dbReference type="PANTHER" id="PTHR30349">
    <property type="entry name" value="PHAGE INTEGRASE-RELATED"/>
    <property type="match status" value="1"/>
</dbReference>
<dbReference type="InterPro" id="IPR010998">
    <property type="entry name" value="Integrase_recombinase_N"/>
</dbReference>
<evidence type="ECO:0000256" key="6">
    <source>
        <dbReference type="ARBA" id="ARBA00022829"/>
    </source>
</evidence>
<sequence>MNPGLKQFVEYLTIEKRHSPHTVAAYRRDISGFLDAFSGETLHCITTSAIREYFLSLKKKGLATRSLARVLSSLKAFYRFLLQENLVDVNPVEILESPSLWRKLPGILSLQDVEALLNAPDESTPQGQRDRAMLELLYATGLRVSELVGLKTGNLNLEVGYLRSFGKGDKERVIPMGDAARQQVKLYIQEVRPKYLKNNVNNDLFLSRRGVRMTRQGFWKLLKQYVRQAGIAAEVSPHTLRHAFATHLLERGADLRSVQQMLGHSDIATTQIYTHILQERMRDILDRHHPRA</sequence>
<dbReference type="Proteomes" id="UP001157733">
    <property type="component" value="Chromosome"/>
</dbReference>
<dbReference type="Gene3D" id="1.10.150.130">
    <property type="match status" value="1"/>
</dbReference>
<dbReference type="NCBIfam" id="NF001399">
    <property type="entry name" value="PRK00283.1"/>
    <property type="match status" value="1"/>
</dbReference>
<dbReference type="RefSeq" id="WP_282011156.1">
    <property type="nucleotide sequence ID" value="NZ_OX336137.1"/>
</dbReference>
<dbReference type="CDD" id="cd00798">
    <property type="entry name" value="INT_XerDC_C"/>
    <property type="match status" value="1"/>
</dbReference>
<name>A0ABN8W2C2_9BACT</name>
<evidence type="ECO:0000256" key="3">
    <source>
        <dbReference type="ARBA" id="ARBA00015810"/>
    </source>
</evidence>
<evidence type="ECO:0000259" key="12">
    <source>
        <dbReference type="PROSITE" id="PS51898"/>
    </source>
</evidence>
<feature type="active site" evidence="11">
    <location>
        <position position="143"/>
    </location>
</feature>
<feature type="active site" evidence="11">
    <location>
        <position position="264"/>
    </location>
</feature>
<feature type="domain" description="Core-binding (CB)" evidence="13">
    <location>
        <begin position="1"/>
        <end position="82"/>
    </location>
</feature>
<comment type="subcellular location">
    <subcellularLocation>
        <location evidence="1 11">Cytoplasm</location>
    </subcellularLocation>
</comment>
<dbReference type="InterPro" id="IPR044068">
    <property type="entry name" value="CB"/>
</dbReference>
<dbReference type="Pfam" id="PF02899">
    <property type="entry name" value="Phage_int_SAM_1"/>
    <property type="match status" value="1"/>
</dbReference>
<dbReference type="PANTHER" id="PTHR30349:SF81">
    <property type="entry name" value="TYROSINE RECOMBINASE XERC"/>
    <property type="match status" value="1"/>
</dbReference>
<feature type="active site" evidence="11">
    <location>
        <position position="238"/>
    </location>
</feature>
<feature type="active site" evidence="11">
    <location>
        <position position="241"/>
    </location>
</feature>
<keyword evidence="7 11" id="KW-0229">DNA integration</keyword>
<keyword evidence="9 11" id="KW-0233">DNA recombination</keyword>
<evidence type="ECO:0000256" key="8">
    <source>
        <dbReference type="ARBA" id="ARBA00023125"/>
    </source>
</evidence>
<evidence type="ECO:0000256" key="5">
    <source>
        <dbReference type="ARBA" id="ARBA00022618"/>
    </source>
</evidence>
<evidence type="ECO:0000256" key="1">
    <source>
        <dbReference type="ARBA" id="ARBA00004496"/>
    </source>
</evidence>
<keyword evidence="5 11" id="KW-0132">Cell division</keyword>
<dbReference type="HAMAP" id="MF_01808">
    <property type="entry name" value="Recomb_XerC_XerD"/>
    <property type="match status" value="1"/>
</dbReference>
<dbReference type="InterPro" id="IPR013762">
    <property type="entry name" value="Integrase-like_cat_sf"/>
</dbReference>
<feature type="active site" description="O-(3'-phospho-DNA)-tyrosine intermediate" evidence="11">
    <location>
        <position position="273"/>
    </location>
</feature>
<comment type="function">
    <text evidence="11">Site-specific tyrosine recombinase, which acts by catalyzing the cutting and rejoining of the recombining DNA molecules. The XerC-XerD complex is essential to convert dimers of the bacterial chromosome into monomers to permit their segregation at cell division. It also contributes to the segregational stability of plasmids.</text>
</comment>
<evidence type="ECO:0000256" key="2">
    <source>
        <dbReference type="ARBA" id="ARBA00010450"/>
    </source>
</evidence>
<organism evidence="14 15">
    <name type="scientific">Nitrospina watsonii</name>
    <dbReference type="NCBI Taxonomy" id="1323948"/>
    <lineage>
        <taxon>Bacteria</taxon>
        <taxon>Pseudomonadati</taxon>
        <taxon>Nitrospinota/Tectimicrobiota group</taxon>
        <taxon>Nitrospinota</taxon>
        <taxon>Nitrospinia</taxon>
        <taxon>Nitrospinales</taxon>
        <taxon>Nitrospinaceae</taxon>
        <taxon>Nitrospina</taxon>
    </lineage>
</organism>
<dbReference type="NCBIfam" id="TIGR02225">
    <property type="entry name" value="recomb_XerD"/>
    <property type="match status" value="1"/>
</dbReference>
<evidence type="ECO:0000256" key="4">
    <source>
        <dbReference type="ARBA" id="ARBA00022490"/>
    </source>
</evidence>
<dbReference type="Pfam" id="PF00589">
    <property type="entry name" value="Phage_integrase"/>
    <property type="match status" value="1"/>
</dbReference>
<accession>A0ABN8W2C2</accession>
<dbReference type="InterPro" id="IPR011932">
    <property type="entry name" value="Recomb_XerD"/>
</dbReference>
<dbReference type="InterPro" id="IPR011010">
    <property type="entry name" value="DNA_brk_join_enz"/>
</dbReference>
<dbReference type="InterPro" id="IPR023009">
    <property type="entry name" value="Tyrosine_recombinase_XerC/XerD"/>
</dbReference>
<dbReference type="InterPro" id="IPR004107">
    <property type="entry name" value="Integrase_SAM-like_N"/>
</dbReference>
<protein>
    <recommendedName>
        <fullName evidence="3 11">Tyrosine recombinase XerD</fullName>
    </recommendedName>
</protein>
<comment type="subunit">
    <text evidence="11">Forms a cyclic heterotetrameric complex composed of two molecules of XerC and two molecules of XerD.</text>
</comment>
<dbReference type="EMBL" id="OX336137">
    <property type="protein sequence ID" value="CAI2718251.1"/>
    <property type="molecule type" value="Genomic_DNA"/>
</dbReference>
<dbReference type="InterPro" id="IPR002104">
    <property type="entry name" value="Integrase_catalytic"/>
</dbReference>
<dbReference type="Gene3D" id="1.10.443.10">
    <property type="entry name" value="Intergrase catalytic core"/>
    <property type="match status" value="1"/>
</dbReference>
<evidence type="ECO:0000256" key="7">
    <source>
        <dbReference type="ARBA" id="ARBA00022908"/>
    </source>
</evidence>
<evidence type="ECO:0000259" key="13">
    <source>
        <dbReference type="PROSITE" id="PS51900"/>
    </source>
</evidence>
<feature type="domain" description="Tyr recombinase" evidence="12">
    <location>
        <begin position="103"/>
        <end position="286"/>
    </location>
</feature>
<keyword evidence="8 11" id="KW-0238">DNA-binding</keyword>
<comment type="similarity">
    <text evidence="2 11">Belongs to the 'phage' integrase family. XerD subfamily.</text>
</comment>
<evidence type="ECO:0000256" key="9">
    <source>
        <dbReference type="ARBA" id="ARBA00023172"/>
    </source>
</evidence>
<keyword evidence="6 11" id="KW-0159">Chromosome partition</keyword>
<dbReference type="HAMAP" id="MF_01807">
    <property type="entry name" value="Recomb_XerD"/>
    <property type="match status" value="1"/>
</dbReference>
<dbReference type="SUPFAM" id="SSF56349">
    <property type="entry name" value="DNA breaking-rejoining enzymes"/>
    <property type="match status" value="1"/>
</dbReference>
<evidence type="ECO:0000313" key="14">
    <source>
        <dbReference type="EMBL" id="CAI2718251.1"/>
    </source>
</evidence>
<proteinExistence type="inferred from homology"/>
<dbReference type="PROSITE" id="PS51898">
    <property type="entry name" value="TYR_RECOMBINASE"/>
    <property type="match status" value="1"/>
</dbReference>
<evidence type="ECO:0000256" key="11">
    <source>
        <dbReference type="HAMAP-Rule" id="MF_01807"/>
    </source>
</evidence>
<dbReference type="NCBIfam" id="NF040815">
    <property type="entry name" value="recomb_XerA_Arch"/>
    <property type="match status" value="1"/>
</dbReference>
<dbReference type="PROSITE" id="PS51900">
    <property type="entry name" value="CB"/>
    <property type="match status" value="1"/>
</dbReference>
<keyword evidence="15" id="KW-1185">Reference proteome</keyword>
<dbReference type="InterPro" id="IPR050090">
    <property type="entry name" value="Tyrosine_recombinase_XerCD"/>
</dbReference>
<keyword evidence="4 11" id="KW-0963">Cytoplasm</keyword>
<gene>
    <name evidence="11 14" type="primary">xerD</name>
    <name evidence="14" type="ORF">NSPWAT_1392</name>
</gene>
<reference evidence="14 15" key="1">
    <citation type="submission" date="2022-09" db="EMBL/GenBank/DDBJ databases">
        <authorList>
            <person name="Kop L."/>
        </authorList>
    </citation>
    <scope>NUCLEOTIDE SEQUENCE [LARGE SCALE GENOMIC DNA]</scope>
    <source>
        <strain evidence="14 15">347</strain>
    </source>
</reference>
<evidence type="ECO:0000256" key="10">
    <source>
        <dbReference type="ARBA" id="ARBA00023306"/>
    </source>
</evidence>
<keyword evidence="10 11" id="KW-0131">Cell cycle</keyword>
<evidence type="ECO:0000313" key="15">
    <source>
        <dbReference type="Proteomes" id="UP001157733"/>
    </source>
</evidence>
<feature type="active site" evidence="11">
    <location>
        <position position="167"/>
    </location>
</feature>